<feature type="domain" description="ABC transporter" evidence="10">
    <location>
        <begin position="257"/>
        <end position="501"/>
    </location>
</feature>
<protein>
    <submittedName>
        <fullName evidence="11">ABC transporter ATP-binding protein</fullName>
    </submittedName>
</protein>
<reference evidence="11 12" key="1">
    <citation type="submission" date="2016-07" db="EMBL/GenBank/DDBJ databases">
        <title>Genome and transcriptome analysis of iron-reducing fermentative bacteria Anoxybacter fermentans.</title>
        <authorList>
            <person name="Zeng X."/>
            <person name="Shao Z."/>
        </authorList>
    </citation>
    <scope>NUCLEOTIDE SEQUENCE [LARGE SCALE GENOMIC DNA]</scope>
    <source>
        <strain evidence="11 12">DY22613</strain>
    </source>
</reference>
<dbReference type="InterPro" id="IPR003439">
    <property type="entry name" value="ABC_transporter-like_ATP-bd"/>
</dbReference>
<dbReference type="CDD" id="cd03215">
    <property type="entry name" value="ABC_Carb_Monos_II"/>
    <property type="match status" value="1"/>
</dbReference>
<evidence type="ECO:0000256" key="2">
    <source>
        <dbReference type="ARBA" id="ARBA00005417"/>
    </source>
</evidence>
<dbReference type="FunFam" id="3.40.50.300:FF:001390">
    <property type="entry name" value="ABC transporter, ATP-binding protein"/>
    <property type="match status" value="1"/>
</dbReference>
<evidence type="ECO:0000313" key="11">
    <source>
        <dbReference type="EMBL" id="AZR72434.1"/>
    </source>
</evidence>
<dbReference type="Gene3D" id="3.40.50.300">
    <property type="entry name" value="P-loop containing nucleotide triphosphate hydrolases"/>
    <property type="match status" value="2"/>
</dbReference>
<dbReference type="RefSeq" id="WP_127015767.1">
    <property type="nucleotide sequence ID" value="NZ_CP016379.1"/>
</dbReference>
<dbReference type="KEGG" id="aft:BBF96_02910"/>
<dbReference type="InterPro" id="IPR003593">
    <property type="entry name" value="AAA+_ATPase"/>
</dbReference>
<dbReference type="PROSITE" id="PS00211">
    <property type="entry name" value="ABC_TRANSPORTER_1"/>
    <property type="match status" value="2"/>
</dbReference>
<keyword evidence="12" id="KW-1185">Reference proteome</keyword>
<dbReference type="GO" id="GO:0016887">
    <property type="term" value="F:ATP hydrolysis activity"/>
    <property type="evidence" value="ECO:0007669"/>
    <property type="project" value="InterPro"/>
</dbReference>
<dbReference type="OrthoDB" id="9771863at2"/>
<keyword evidence="6" id="KW-0547">Nucleotide-binding</keyword>
<dbReference type="InterPro" id="IPR027417">
    <property type="entry name" value="P-loop_NTPase"/>
</dbReference>
<gene>
    <name evidence="11" type="ORF">BBF96_02910</name>
</gene>
<comment type="subcellular location">
    <subcellularLocation>
        <location evidence="1">Cell membrane</location>
        <topology evidence="1">Peripheral membrane protein</topology>
    </subcellularLocation>
</comment>
<dbReference type="InterPro" id="IPR017871">
    <property type="entry name" value="ABC_transporter-like_CS"/>
</dbReference>
<dbReference type="AlphaFoldDB" id="A0A3S9SVX5"/>
<dbReference type="SUPFAM" id="SSF52540">
    <property type="entry name" value="P-loop containing nucleoside triphosphate hydrolases"/>
    <property type="match status" value="2"/>
</dbReference>
<organism evidence="11 12">
    <name type="scientific">Anoxybacter fermentans</name>
    <dbReference type="NCBI Taxonomy" id="1323375"/>
    <lineage>
        <taxon>Bacteria</taxon>
        <taxon>Bacillati</taxon>
        <taxon>Bacillota</taxon>
        <taxon>Clostridia</taxon>
        <taxon>Halanaerobiales</taxon>
        <taxon>Anoxybacter</taxon>
    </lineage>
</organism>
<dbReference type="CDD" id="cd03216">
    <property type="entry name" value="ABC_Carb_Monos_I"/>
    <property type="match status" value="1"/>
</dbReference>
<keyword evidence="7 11" id="KW-0067">ATP-binding</keyword>
<keyword evidence="4" id="KW-1003">Cell membrane</keyword>
<dbReference type="InterPro" id="IPR050107">
    <property type="entry name" value="ABC_carbohydrate_import_ATPase"/>
</dbReference>
<dbReference type="SMART" id="SM00382">
    <property type="entry name" value="AAA"/>
    <property type="match status" value="1"/>
</dbReference>
<proteinExistence type="inferred from homology"/>
<dbReference type="FunFam" id="3.40.50.300:FF:000127">
    <property type="entry name" value="Ribose import ATP-binding protein RbsA"/>
    <property type="match status" value="1"/>
</dbReference>
<evidence type="ECO:0000256" key="7">
    <source>
        <dbReference type="ARBA" id="ARBA00022840"/>
    </source>
</evidence>
<keyword evidence="9" id="KW-0472">Membrane</keyword>
<keyword evidence="5" id="KW-0677">Repeat</keyword>
<dbReference type="PROSITE" id="PS50893">
    <property type="entry name" value="ABC_TRANSPORTER_2"/>
    <property type="match status" value="2"/>
</dbReference>
<dbReference type="Proteomes" id="UP000267250">
    <property type="component" value="Chromosome"/>
</dbReference>
<evidence type="ECO:0000256" key="9">
    <source>
        <dbReference type="ARBA" id="ARBA00023136"/>
    </source>
</evidence>
<evidence type="ECO:0000256" key="1">
    <source>
        <dbReference type="ARBA" id="ARBA00004202"/>
    </source>
</evidence>
<comment type="similarity">
    <text evidence="2">Belongs to the ABC transporter superfamily.</text>
</comment>
<keyword evidence="8" id="KW-1278">Translocase</keyword>
<evidence type="ECO:0000256" key="4">
    <source>
        <dbReference type="ARBA" id="ARBA00022475"/>
    </source>
</evidence>
<accession>A0A3S9SVX5</accession>
<dbReference type="PANTHER" id="PTHR43790:SF4">
    <property type="entry name" value="GUANOSINE IMPORT ATP-BINDING PROTEIN NUPO"/>
    <property type="match status" value="1"/>
</dbReference>
<dbReference type="GO" id="GO:0005886">
    <property type="term" value="C:plasma membrane"/>
    <property type="evidence" value="ECO:0007669"/>
    <property type="project" value="UniProtKB-SubCell"/>
</dbReference>
<name>A0A3S9SVX5_9FIRM</name>
<evidence type="ECO:0000256" key="8">
    <source>
        <dbReference type="ARBA" id="ARBA00022967"/>
    </source>
</evidence>
<dbReference type="GO" id="GO:0005524">
    <property type="term" value="F:ATP binding"/>
    <property type="evidence" value="ECO:0007669"/>
    <property type="project" value="UniProtKB-KW"/>
</dbReference>
<evidence type="ECO:0000313" key="12">
    <source>
        <dbReference type="Proteomes" id="UP000267250"/>
    </source>
</evidence>
<dbReference type="Pfam" id="PF00005">
    <property type="entry name" value="ABC_tran"/>
    <property type="match status" value="2"/>
</dbReference>
<evidence type="ECO:0000259" key="10">
    <source>
        <dbReference type="PROSITE" id="PS50893"/>
    </source>
</evidence>
<dbReference type="EMBL" id="CP016379">
    <property type="protein sequence ID" value="AZR72434.1"/>
    <property type="molecule type" value="Genomic_DNA"/>
</dbReference>
<keyword evidence="3" id="KW-0813">Transport</keyword>
<sequence>MTNVIEMKGITKVFPGVVANDNINFELKKGEIHALLGENGAGKTTLMKILYGLYRPTSGEIYVNGKRVDIDSPNKAIELGIGMVHQHFMLIPPFTVAENIVLGSEPAQMGVLDTEEMIRQVEEISDRYGLSVDPRAKVQDISVGMQQRVEILKALYRGADILILDEPTAVLTPQEVQELIAIMDKLTEQGKSIIFITHKLKEVKAISDRVTVIRRGKVIDTVNTEDVDTHELARMMVGREVILEVEKEPAKPGETILKVENLHALNDRGLPALRGVSFEVRAGEILGIAGVEGNGQSELTEVLTGLRPLTEGSIEFRGEEVSRLTTRQRIEAGISYIPEDRHKRGLVLDYSLSDNMILGHHYKKPFAKGINLNYPVIHSNARELIEEFDVRTPNEEALAKNLSGGNQQKVIIARELSRDPDLLIAAQPTRGVDVGAIEFIHKRIVEQRDAGKAVLLISLELDEILSLSDRIAVIYEGQIVDIIDAKDATEEELGLMMAGAGKRKEQ</sequence>
<feature type="domain" description="ABC transporter" evidence="10">
    <location>
        <begin position="5"/>
        <end position="240"/>
    </location>
</feature>
<evidence type="ECO:0000256" key="3">
    <source>
        <dbReference type="ARBA" id="ARBA00022448"/>
    </source>
</evidence>
<evidence type="ECO:0000256" key="6">
    <source>
        <dbReference type="ARBA" id="ARBA00022741"/>
    </source>
</evidence>
<dbReference type="PANTHER" id="PTHR43790">
    <property type="entry name" value="CARBOHYDRATE TRANSPORT ATP-BINDING PROTEIN MG119-RELATED"/>
    <property type="match status" value="1"/>
</dbReference>
<evidence type="ECO:0000256" key="5">
    <source>
        <dbReference type="ARBA" id="ARBA00022737"/>
    </source>
</evidence>